<comment type="caution">
    <text evidence="10">The sequence shown here is derived from an EMBL/GenBank/DDBJ whole genome shotgun (WGS) entry which is preliminary data.</text>
</comment>
<evidence type="ECO:0000313" key="11">
    <source>
        <dbReference type="Proteomes" id="UP000698335"/>
    </source>
</evidence>
<proteinExistence type="inferred from homology"/>
<dbReference type="AlphaFoldDB" id="A0A930W0B3"/>
<feature type="binding site" evidence="7">
    <location>
        <begin position="51"/>
        <end position="52"/>
    </location>
    <ligand>
        <name>4-CDP-2-C-methyl-D-erythritol 2-phosphate</name>
        <dbReference type="ChEBI" id="CHEBI:57919"/>
    </ligand>
</feature>
<dbReference type="InterPro" id="IPR003526">
    <property type="entry name" value="MECDP_synthase"/>
</dbReference>
<dbReference type="HAMAP" id="MF_00107">
    <property type="entry name" value="IspF"/>
    <property type="match status" value="1"/>
</dbReference>
<sequence length="173" mass="18267">MVPTPVFRLTVGRHKVALHIGHGYDVHRLVPERKLVLGGVEIPFERGLLGHSDADVLAHALMDALLGALREGDIGQLFPDSDPAYAGADSMNLLAAVGERVRKAGYHIVDCDCTIAAQAPKLMPYRDAMRSRMAEALGVSKACVGVKATTTEGLGFVGAGEGIAAWAVVILES</sequence>
<dbReference type="PANTHER" id="PTHR43181:SF1">
    <property type="entry name" value="2-C-METHYL-D-ERYTHRITOL 2,4-CYCLODIPHOSPHATE SYNTHASE, CHLOROPLASTIC"/>
    <property type="match status" value="1"/>
</dbReference>
<dbReference type="GO" id="GO:0008685">
    <property type="term" value="F:2-C-methyl-D-erythritol 2,4-cyclodiphosphate synthase activity"/>
    <property type="evidence" value="ECO:0007669"/>
    <property type="project" value="UniProtKB-UniRule"/>
</dbReference>
<keyword evidence="6 7" id="KW-0456">Lyase</keyword>
<evidence type="ECO:0000256" key="4">
    <source>
        <dbReference type="ARBA" id="ARBA00022723"/>
    </source>
</evidence>
<evidence type="ECO:0000256" key="7">
    <source>
        <dbReference type="HAMAP-Rule" id="MF_00107"/>
    </source>
</evidence>
<comment type="catalytic activity">
    <reaction evidence="1 7 8">
        <text>4-CDP-2-C-methyl-D-erythritol 2-phosphate = 2-C-methyl-D-erythritol 2,4-cyclic diphosphate + CMP</text>
        <dbReference type="Rhea" id="RHEA:23864"/>
        <dbReference type="ChEBI" id="CHEBI:57919"/>
        <dbReference type="ChEBI" id="CHEBI:58483"/>
        <dbReference type="ChEBI" id="CHEBI:60377"/>
        <dbReference type="EC" id="4.6.1.12"/>
    </reaction>
</comment>
<feature type="site" description="Transition state stabilizer" evidence="7">
    <location>
        <position position="51"/>
    </location>
</feature>
<protein>
    <recommendedName>
        <fullName evidence="3 7">2-C-methyl-D-erythritol 2,4-cyclodiphosphate synthase</fullName>
        <shortName evidence="7">MECDP-synthase</shortName>
        <shortName evidence="7">MECPP-synthase</shortName>
        <shortName evidence="7">MECPS</shortName>
        <ecNumber evidence="3 7">4.6.1.12</ecNumber>
    </recommendedName>
</protein>
<dbReference type="CDD" id="cd00554">
    <property type="entry name" value="MECDP_synthase"/>
    <property type="match status" value="1"/>
</dbReference>
<dbReference type="GO" id="GO:0046872">
    <property type="term" value="F:metal ion binding"/>
    <property type="evidence" value="ECO:0007669"/>
    <property type="project" value="UniProtKB-KW"/>
</dbReference>
<dbReference type="PROSITE" id="PS01350">
    <property type="entry name" value="ISPF"/>
    <property type="match status" value="1"/>
</dbReference>
<accession>A0A930W0B3</accession>
<dbReference type="GO" id="GO:0019288">
    <property type="term" value="P:isopentenyl diphosphate biosynthetic process, methylerythritol 4-phosphate pathway"/>
    <property type="evidence" value="ECO:0007669"/>
    <property type="project" value="UniProtKB-UniRule"/>
</dbReference>
<organism evidence="10 11">
    <name type="scientific">Lancefieldella rimae</name>
    <dbReference type="NCBI Taxonomy" id="1383"/>
    <lineage>
        <taxon>Bacteria</taxon>
        <taxon>Bacillati</taxon>
        <taxon>Actinomycetota</taxon>
        <taxon>Coriobacteriia</taxon>
        <taxon>Coriobacteriales</taxon>
        <taxon>Atopobiaceae</taxon>
        <taxon>Lancefieldella</taxon>
    </lineage>
</organism>
<evidence type="ECO:0000313" key="10">
    <source>
        <dbReference type="EMBL" id="MBF4807180.1"/>
    </source>
</evidence>
<keyword evidence="5 7" id="KW-0414">Isoprene biosynthesis</keyword>
<dbReference type="InterPro" id="IPR020555">
    <property type="entry name" value="MECDP_synthase_CS"/>
</dbReference>
<gene>
    <name evidence="7" type="primary">ispF</name>
    <name evidence="10" type="ORF">HXK26_00540</name>
</gene>
<keyword evidence="4 7" id="KW-0479">Metal-binding</keyword>
<dbReference type="EC" id="4.6.1.12" evidence="3 7"/>
<feature type="domain" description="2-C-methyl-D-erythritol 2,4-cyclodiphosphate synthase" evidence="9">
    <location>
        <begin position="19"/>
        <end position="171"/>
    </location>
</feature>
<evidence type="ECO:0000256" key="5">
    <source>
        <dbReference type="ARBA" id="ARBA00023229"/>
    </source>
</evidence>
<evidence type="ECO:0000256" key="8">
    <source>
        <dbReference type="RuleBase" id="RU004395"/>
    </source>
</evidence>
<feature type="binding site" evidence="7">
    <location>
        <begin position="78"/>
        <end position="82"/>
    </location>
    <ligand>
        <name>4-CDP-2-C-methyl-D-erythritol 2-phosphate</name>
        <dbReference type="ChEBI" id="CHEBI:57919"/>
    </ligand>
</feature>
<feature type="binding site" evidence="7">
    <location>
        <begin position="73"/>
        <end position="75"/>
    </location>
    <ligand>
        <name>4-CDP-2-C-methyl-D-erythritol 2-phosphate</name>
        <dbReference type="ChEBI" id="CHEBI:57919"/>
    </ligand>
</feature>
<dbReference type="InterPro" id="IPR036571">
    <property type="entry name" value="MECDP_synthase_sf"/>
</dbReference>
<comment type="subunit">
    <text evidence="7">Homotrimer.</text>
</comment>
<feature type="binding site" evidence="7">
    <location>
        <position position="59"/>
    </location>
    <ligand>
        <name>a divalent metal cation</name>
        <dbReference type="ChEBI" id="CHEBI:60240"/>
    </ligand>
</feature>
<name>A0A930W0B3_9ACTN</name>
<dbReference type="Proteomes" id="UP000698335">
    <property type="component" value="Unassembled WGS sequence"/>
</dbReference>
<dbReference type="EMBL" id="JABZGW010000007">
    <property type="protein sequence ID" value="MBF4807180.1"/>
    <property type="molecule type" value="Genomic_DNA"/>
</dbReference>
<feature type="binding site" evidence="7">
    <location>
        <position position="27"/>
    </location>
    <ligand>
        <name>a divalent metal cation</name>
        <dbReference type="ChEBI" id="CHEBI:60240"/>
    </ligand>
</feature>
<comment type="caution">
    <text evidence="7">Lacks conserved residue(s) required for the propagation of feature annotation.</text>
</comment>
<comment type="similarity">
    <text evidence="7 8">Belongs to the IspF family.</text>
</comment>
<evidence type="ECO:0000256" key="3">
    <source>
        <dbReference type="ARBA" id="ARBA00012579"/>
    </source>
</evidence>
<dbReference type="NCBIfam" id="TIGR00151">
    <property type="entry name" value="ispF"/>
    <property type="match status" value="1"/>
</dbReference>
<evidence type="ECO:0000256" key="2">
    <source>
        <dbReference type="ARBA" id="ARBA00004709"/>
    </source>
</evidence>
<dbReference type="GO" id="GO:0016114">
    <property type="term" value="P:terpenoid biosynthetic process"/>
    <property type="evidence" value="ECO:0007669"/>
    <property type="project" value="InterPro"/>
</dbReference>
<reference evidence="10" key="1">
    <citation type="submission" date="2020-04" db="EMBL/GenBank/DDBJ databases">
        <title>Deep metagenomics examines the oral microbiome during advanced dental caries in children, revealing novel taxa and co-occurrences with host molecules.</title>
        <authorList>
            <person name="Baker J.L."/>
            <person name="Morton J.T."/>
            <person name="Dinis M."/>
            <person name="Alvarez R."/>
            <person name="Tran N.C."/>
            <person name="Knight R."/>
            <person name="Edlund A."/>
        </authorList>
    </citation>
    <scope>NUCLEOTIDE SEQUENCE</scope>
    <source>
        <strain evidence="10">JCVI_38_bin.5</strain>
    </source>
</reference>
<evidence type="ECO:0000256" key="1">
    <source>
        <dbReference type="ARBA" id="ARBA00000200"/>
    </source>
</evidence>
<dbReference type="Pfam" id="PF02542">
    <property type="entry name" value="YgbB"/>
    <property type="match status" value="1"/>
</dbReference>
<feature type="binding site" evidence="7">
    <location>
        <position position="156"/>
    </location>
    <ligand>
        <name>4-CDP-2-C-methyl-D-erythritol 2-phosphate</name>
        <dbReference type="ChEBI" id="CHEBI:57919"/>
    </ligand>
</feature>
<comment type="function">
    <text evidence="7">Involved in the biosynthesis of isopentenyl diphosphate (IPP) and dimethylallyl diphosphate (DMAPP), two major building blocks of isoprenoid compounds. Catalyzes the conversion of 4-diphosphocytidyl-2-C-methyl-D-erythritol 2-phosphate (CDP-ME2P) to 2-C-methyl-D-erythritol 2,4-cyclodiphosphate (ME-CPP) with a corresponding release of cytidine 5-monophosphate (CMP).</text>
</comment>
<feature type="binding site" evidence="7">
    <location>
        <begin position="25"/>
        <end position="27"/>
    </location>
    <ligand>
        <name>4-CDP-2-C-methyl-D-erythritol 2-phosphate</name>
        <dbReference type="ChEBI" id="CHEBI:57919"/>
    </ligand>
</feature>
<dbReference type="Gene3D" id="3.30.1330.50">
    <property type="entry name" value="2-C-methyl-D-erythritol 2,4-cyclodiphosphate synthase"/>
    <property type="match status" value="1"/>
</dbReference>
<comment type="cofactor">
    <cofactor evidence="7">
        <name>a divalent metal cation</name>
        <dbReference type="ChEBI" id="CHEBI:60240"/>
    </cofactor>
    <text evidence="7">Binds 1 divalent metal cation per subunit.</text>
</comment>
<evidence type="ECO:0000259" key="9">
    <source>
        <dbReference type="Pfam" id="PF02542"/>
    </source>
</evidence>
<evidence type="ECO:0000256" key="6">
    <source>
        <dbReference type="ARBA" id="ARBA00023239"/>
    </source>
</evidence>
<comment type="pathway">
    <text evidence="2 7">Isoprenoid biosynthesis; isopentenyl diphosphate biosynthesis via DXP pathway; isopentenyl diphosphate from 1-deoxy-D-xylulose 5-phosphate: step 4/6.</text>
</comment>
<feature type="binding site" evidence="7">
    <location>
        <begin position="149"/>
        <end position="152"/>
    </location>
    <ligand>
        <name>4-CDP-2-C-methyl-D-erythritol 2-phosphate</name>
        <dbReference type="ChEBI" id="CHEBI:57919"/>
    </ligand>
</feature>
<dbReference type="SUPFAM" id="SSF69765">
    <property type="entry name" value="IpsF-like"/>
    <property type="match status" value="1"/>
</dbReference>
<feature type="site" description="Transition state stabilizer" evidence="7">
    <location>
        <position position="150"/>
    </location>
</feature>
<feature type="binding site" evidence="7">
    <location>
        <position position="25"/>
    </location>
    <ligand>
        <name>a divalent metal cation</name>
        <dbReference type="ChEBI" id="CHEBI:60240"/>
    </ligand>
</feature>
<dbReference type="PANTHER" id="PTHR43181">
    <property type="entry name" value="2-C-METHYL-D-ERYTHRITOL 2,4-CYCLODIPHOSPHATE SYNTHASE, CHLOROPLASTIC"/>
    <property type="match status" value="1"/>
</dbReference>